<proteinExistence type="predicted"/>
<keyword evidence="2" id="KW-1185">Reference proteome</keyword>
<accession>A0ACB0Y911</accession>
<dbReference type="Proteomes" id="UP001497535">
    <property type="component" value="Unassembled WGS sequence"/>
</dbReference>
<evidence type="ECO:0000313" key="2">
    <source>
        <dbReference type="Proteomes" id="UP001497535"/>
    </source>
</evidence>
<name>A0ACB0Y911_MELEN</name>
<dbReference type="EMBL" id="CAVMJV010000008">
    <property type="protein sequence ID" value="CAK5037502.1"/>
    <property type="molecule type" value="Genomic_DNA"/>
</dbReference>
<gene>
    <name evidence="1" type="ORF">MENTE1834_LOCUS9353</name>
</gene>
<protein>
    <submittedName>
        <fullName evidence="1">Uncharacterized protein</fullName>
    </submittedName>
</protein>
<comment type="caution">
    <text evidence="1">The sequence shown here is derived from an EMBL/GenBank/DDBJ whole genome shotgun (WGS) entry which is preliminary data.</text>
</comment>
<organism evidence="1 2">
    <name type="scientific">Meloidogyne enterolobii</name>
    <name type="common">Root-knot nematode worm</name>
    <name type="synonym">Meloidogyne mayaguensis</name>
    <dbReference type="NCBI Taxonomy" id="390850"/>
    <lineage>
        <taxon>Eukaryota</taxon>
        <taxon>Metazoa</taxon>
        <taxon>Ecdysozoa</taxon>
        <taxon>Nematoda</taxon>
        <taxon>Chromadorea</taxon>
        <taxon>Rhabditida</taxon>
        <taxon>Tylenchina</taxon>
        <taxon>Tylenchomorpha</taxon>
        <taxon>Tylenchoidea</taxon>
        <taxon>Meloidogynidae</taxon>
        <taxon>Meloidogyninae</taxon>
        <taxon>Meloidogyne</taxon>
    </lineage>
</organism>
<reference evidence="1" key="1">
    <citation type="submission" date="2023-11" db="EMBL/GenBank/DDBJ databases">
        <authorList>
            <person name="Poullet M."/>
        </authorList>
    </citation>
    <scope>NUCLEOTIDE SEQUENCE</scope>
    <source>
        <strain evidence="1">E1834</strain>
    </source>
</reference>
<evidence type="ECO:0000313" key="1">
    <source>
        <dbReference type="EMBL" id="CAK5037502.1"/>
    </source>
</evidence>
<sequence>MSMMANKQNSISLNINIYFLKETENNGEIKEIVNINSSIETQYFLEQKSNKGNDKLVQINENSQDVVEFTKGL</sequence>